<keyword evidence="4 6" id="KW-0418">Kinase</keyword>
<comment type="cofactor">
    <cofactor evidence="1 6">
        <name>Mg(2+)</name>
        <dbReference type="ChEBI" id="CHEBI:18420"/>
    </cofactor>
</comment>
<evidence type="ECO:0000256" key="2">
    <source>
        <dbReference type="ARBA" id="ARBA00008142"/>
    </source>
</evidence>
<comment type="catalytic activity">
    <reaction evidence="6">
        <text>a ribonucleoside 5'-diphosphate + ATP = a ribonucleoside 5'-triphosphate + ADP</text>
        <dbReference type="Rhea" id="RHEA:18113"/>
        <dbReference type="ChEBI" id="CHEBI:30616"/>
        <dbReference type="ChEBI" id="CHEBI:57930"/>
        <dbReference type="ChEBI" id="CHEBI:61557"/>
        <dbReference type="ChEBI" id="CHEBI:456216"/>
        <dbReference type="EC" id="2.7.4.6"/>
    </reaction>
</comment>
<dbReference type="SMART" id="SM00562">
    <property type="entry name" value="NDK"/>
    <property type="match status" value="1"/>
</dbReference>
<dbReference type="InterPro" id="IPR036850">
    <property type="entry name" value="NDK-like_dom_sf"/>
</dbReference>
<evidence type="ECO:0000256" key="6">
    <source>
        <dbReference type="HAMAP-Rule" id="MF_00451"/>
    </source>
</evidence>
<evidence type="ECO:0000256" key="7">
    <source>
        <dbReference type="PROSITE-ProRule" id="PRU00706"/>
    </source>
</evidence>
<dbReference type="NCBIfam" id="NF001908">
    <property type="entry name" value="PRK00668.1"/>
    <property type="match status" value="1"/>
</dbReference>
<evidence type="ECO:0000256" key="8">
    <source>
        <dbReference type="RuleBase" id="RU004011"/>
    </source>
</evidence>
<dbReference type="Pfam" id="PF00334">
    <property type="entry name" value="NDK"/>
    <property type="match status" value="1"/>
</dbReference>
<comment type="function">
    <text evidence="6">Major role in the synthesis of nucleoside triphosphates other than ATP. The ATP gamma phosphate is transferred to the NDP beta phosphate via a ping-pong mechanism, using a phosphorylated active-site intermediate.</text>
</comment>
<evidence type="ECO:0000256" key="4">
    <source>
        <dbReference type="ARBA" id="ARBA00022777"/>
    </source>
</evidence>
<dbReference type="HAMAP" id="MF_00451">
    <property type="entry name" value="NDP_kinase"/>
    <property type="match status" value="1"/>
</dbReference>
<dbReference type="EC" id="2.7.4.6" evidence="6"/>
<keyword evidence="6" id="KW-0460">Magnesium</keyword>
<evidence type="ECO:0000256" key="3">
    <source>
        <dbReference type="ARBA" id="ARBA00022679"/>
    </source>
</evidence>
<feature type="binding site" evidence="6 7">
    <location>
        <position position="9"/>
    </location>
    <ligand>
        <name>ATP</name>
        <dbReference type="ChEBI" id="CHEBI:30616"/>
    </ligand>
</feature>
<keyword evidence="6" id="KW-0479">Metal-binding</keyword>
<dbReference type="InterPro" id="IPR034907">
    <property type="entry name" value="NDK-like_dom"/>
</dbReference>
<dbReference type="CDD" id="cd04413">
    <property type="entry name" value="NDPk_I"/>
    <property type="match status" value="1"/>
</dbReference>
<evidence type="ECO:0000313" key="10">
    <source>
        <dbReference type="EMBL" id="MBW7457225.1"/>
    </source>
</evidence>
<accession>A0ABS7C8G9</accession>
<evidence type="ECO:0000256" key="5">
    <source>
        <dbReference type="ARBA" id="ARBA00023080"/>
    </source>
</evidence>
<comment type="catalytic activity">
    <reaction evidence="6">
        <text>a 2'-deoxyribonucleoside 5'-diphosphate + ATP = a 2'-deoxyribonucleoside 5'-triphosphate + ADP</text>
        <dbReference type="Rhea" id="RHEA:44640"/>
        <dbReference type="ChEBI" id="CHEBI:30616"/>
        <dbReference type="ChEBI" id="CHEBI:61560"/>
        <dbReference type="ChEBI" id="CHEBI:73316"/>
        <dbReference type="ChEBI" id="CHEBI:456216"/>
        <dbReference type="EC" id="2.7.4.6"/>
    </reaction>
</comment>
<comment type="caution">
    <text evidence="10">The sequence shown here is derived from an EMBL/GenBank/DDBJ whole genome shotgun (WGS) entry which is preliminary data.</text>
</comment>
<proteinExistence type="inferred from homology"/>
<comment type="subcellular location">
    <subcellularLocation>
        <location evidence="6">Cytoplasm</location>
    </subcellularLocation>
</comment>
<feature type="binding site" evidence="6 7">
    <location>
        <position position="91"/>
    </location>
    <ligand>
        <name>ATP</name>
        <dbReference type="ChEBI" id="CHEBI:30616"/>
    </ligand>
</feature>
<dbReference type="Proteomes" id="UP001519887">
    <property type="component" value="Unassembled WGS sequence"/>
</dbReference>
<comment type="subunit">
    <text evidence="6">Homotetramer.</text>
</comment>
<evidence type="ECO:0000259" key="9">
    <source>
        <dbReference type="SMART" id="SM00562"/>
    </source>
</evidence>
<keyword evidence="5 6" id="KW-0546">Nucleotide metabolism</keyword>
<feature type="active site" description="Pros-phosphohistidine intermediate" evidence="6 7">
    <location>
        <position position="115"/>
    </location>
</feature>
<dbReference type="RefSeq" id="WP_210038186.1">
    <property type="nucleotide sequence ID" value="NZ_JBHLVU010000022.1"/>
</dbReference>
<dbReference type="InterPro" id="IPR001564">
    <property type="entry name" value="Nucleoside_diP_kinase"/>
</dbReference>
<keyword evidence="6" id="KW-0547">Nucleotide-binding</keyword>
<feature type="domain" description="Nucleoside diphosphate kinase-like" evidence="9">
    <location>
        <begin position="1"/>
        <end position="138"/>
    </location>
</feature>
<dbReference type="SUPFAM" id="SSF54919">
    <property type="entry name" value="Nucleoside diphosphate kinase, NDK"/>
    <property type="match status" value="1"/>
</dbReference>
<protein>
    <recommendedName>
        <fullName evidence="6">Nucleoside diphosphate kinase</fullName>
        <shortName evidence="6">NDK</shortName>
        <shortName evidence="6">NDP kinase</shortName>
        <ecNumber evidence="6">2.7.4.6</ecNumber>
    </recommendedName>
    <alternativeName>
        <fullName evidence="6">Nucleoside-2-P kinase</fullName>
    </alternativeName>
</protein>
<feature type="binding site" evidence="6 7">
    <location>
        <position position="57"/>
    </location>
    <ligand>
        <name>ATP</name>
        <dbReference type="ChEBI" id="CHEBI:30616"/>
    </ligand>
</feature>
<dbReference type="EMBL" id="JAHZIK010000788">
    <property type="protein sequence ID" value="MBW7457225.1"/>
    <property type="molecule type" value="Genomic_DNA"/>
</dbReference>
<evidence type="ECO:0000313" key="11">
    <source>
        <dbReference type="Proteomes" id="UP001519887"/>
    </source>
</evidence>
<dbReference type="PANTHER" id="PTHR11349">
    <property type="entry name" value="NUCLEOSIDE DIPHOSPHATE KINASE"/>
    <property type="match status" value="1"/>
</dbReference>
<evidence type="ECO:0000256" key="1">
    <source>
        <dbReference type="ARBA" id="ARBA00001946"/>
    </source>
</evidence>
<dbReference type="PROSITE" id="PS51374">
    <property type="entry name" value="NDPK_LIKE"/>
    <property type="match status" value="1"/>
</dbReference>
<feature type="binding site" evidence="6 7">
    <location>
        <position position="85"/>
    </location>
    <ligand>
        <name>ATP</name>
        <dbReference type="ChEBI" id="CHEBI:30616"/>
    </ligand>
</feature>
<keyword evidence="6" id="KW-0963">Cytoplasm</keyword>
<reference evidence="10 11" key="1">
    <citation type="submission" date="2021-07" db="EMBL/GenBank/DDBJ databases">
        <title>Paenibacillus radiodurans sp. nov., isolated from the southeastern edge of Tengger Desert.</title>
        <authorList>
            <person name="Zhang G."/>
        </authorList>
    </citation>
    <scope>NUCLEOTIDE SEQUENCE [LARGE SCALE GENOMIC DNA]</scope>
    <source>
        <strain evidence="10 11">CCM 7311</strain>
    </source>
</reference>
<keyword evidence="6" id="KW-0067">ATP-binding</keyword>
<organism evidence="10 11">
    <name type="scientific">Paenibacillus sepulcri</name>
    <dbReference type="NCBI Taxonomy" id="359917"/>
    <lineage>
        <taxon>Bacteria</taxon>
        <taxon>Bacillati</taxon>
        <taxon>Bacillota</taxon>
        <taxon>Bacilli</taxon>
        <taxon>Bacillales</taxon>
        <taxon>Paenibacillaceae</taxon>
        <taxon>Paenibacillus</taxon>
    </lineage>
</organism>
<keyword evidence="6" id="KW-0597">Phosphoprotein</keyword>
<feature type="binding site" evidence="6 7">
    <location>
        <position position="102"/>
    </location>
    <ligand>
        <name>ATP</name>
        <dbReference type="ChEBI" id="CHEBI:30616"/>
    </ligand>
</feature>
<dbReference type="PRINTS" id="PR01243">
    <property type="entry name" value="NUCDPKINASE"/>
</dbReference>
<comment type="similarity">
    <text evidence="2 6 7 8">Belongs to the NDK family.</text>
</comment>
<name>A0ABS7C8G9_9BACL</name>
<gene>
    <name evidence="6 10" type="primary">ndk</name>
    <name evidence="10" type="ORF">K0U00_24600</name>
</gene>
<keyword evidence="3 6" id="KW-0808">Transferase</keyword>
<dbReference type="GO" id="GO:0004550">
    <property type="term" value="F:nucleoside diphosphate kinase activity"/>
    <property type="evidence" value="ECO:0007669"/>
    <property type="project" value="UniProtKB-EC"/>
</dbReference>
<dbReference type="Gene3D" id="3.30.70.141">
    <property type="entry name" value="Nucleoside diphosphate kinase-like domain"/>
    <property type="match status" value="1"/>
</dbReference>
<sequence length="157" mass="17375">MERTFVMVKPDGVRRGLVGPILTRFEQKGFKLQDLKLMMIDRELAEQHYGEHRERPFFGELVSFLTSGKVCAMVWEGPNAIAGARLLIGQTNPANAAPGTIRGDFALEVSENIIHGSDSAESAGREIALFFGDAEEPDIPRFNIDEIDSYPVEGTVH</sequence>
<feature type="binding site" evidence="6 7">
    <location>
        <position position="112"/>
    </location>
    <ligand>
        <name>ATP</name>
        <dbReference type="ChEBI" id="CHEBI:30616"/>
    </ligand>
</feature>
<keyword evidence="11" id="KW-1185">Reference proteome</keyword>